<evidence type="ECO:0000259" key="4">
    <source>
        <dbReference type="Pfam" id="PF25053"/>
    </source>
</evidence>
<dbReference type="InterPro" id="IPR027417">
    <property type="entry name" value="P-loop_NTPase"/>
</dbReference>
<dbReference type="Pfam" id="PF25053">
    <property type="entry name" value="DUF7791"/>
    <property type="match status" value="1"/>
</dbReference>
<organism evidence="5 6">
    <name type="scientific">Hyaloscypha bicolor E</name>
    <dbReference type="NCBI Taxonomy" id="1095630"/>
    <lineage>
        <taxon>Eukaryota</taxon>
        <taxon>Fungi</taxon>
        <taxon>Dikarya</taxon>
        <taxon>Ascomycota</taxon>
        <taxon>Pezizomycotina</taxon>
        <taxon>Leotiomycetes</taxon>
        <taxon>Helotiales</taxon>
        <taxon>Hyaloscyphaceae</taxon>
        <taxon>Hyaloscypha</taxon>
        <taxon>Hyaloscypha bicolor</taxon>
    </lineage>
</organism>
<feature type="compositionally biased region" description="Low complexity" evidence="2">
    <location>
        <begin position="257"/>
        <end position="270"/>
    </location>
</feature>
<dbReference type="InterPro" id="IPR056693">
    <property type="entry name" value="DUF7791"/>
</dbReference>
<dbReference type="AlphaFoldDB" id="A0A2J6SFD0"/>
<reference evidence="5 6" key="1">
    <citation type="submission" date="2016-04" db="EMBL/GenBank/DDBJ databases">
        <title>A degradative enzymes factory behind the ericoid mycorrhizal symbiosis.</title>
        <authorList>
            <consortium name="DOE Joint Genome Institute"/>
            <person name="Martino E."/>
            <person name="Morin E."/>
            <person name="Grelet G."/>
            <person name="Kuo A."/>
            <person name="Kohler A."/>
            <person name="Daghino S."/>
            <person name="Barry K."/>
            <person name="Choi C."/>
            <person name="Cichocki N."/>
            <person name="Clum A."/>
            <person name="Copeland A."/>
            <person name="Hainaut M."/>
            <person name="Haridas S."/>
            <person name="Labutti K."/>
            <person name="Lindquist E."/>
            <person name="Lipzen A."/>
            <person name="Khouja H.-R."/>
            <person name="Murat C."/>
            <person name="Ohm R."/>
            <person name="Olson A."/>
            <person name="Spatafora J."/>
            <person name="Veneault-Fourrey C."/>
            <person name="Henrissat B."/>
            <person name="Grigoriev I."/>
            <person name="Martin F."/>
            <person name="Perotto S."/>
        </authorList>
    </citation>
    <scope>NUCLEOTIDE SEQUENCE [LARGE SCALE GENOMIC DNA]</scope>
    <source>
        <strain evidence="5 6">E</strain>
    </source>
</reference>
<evidence type="ECO:0000256" key="2">
    <source>
        <dbReference type="SAM" id="MobiDB-lite"/>
    </source>
</evidence>
<evidence type="ECO:0000313" key="6">
    <source>
        <dbReference type="Proteomes" id="UP000235371"/>
    </source>
</evidence>
<dbReference type="PANTHER" id="PTHR10039">
    <property type="entry name" value="AMELOGENIN"/>
    <property type="match status" value="1"/>
</dbReference>
<dbReference type="Gene3D" id="3.40.50.300">
    <property type="entry name" value="P-loop containing nucleotide triphosphate hydrolases"/>
    <property type="match status" value="1"/>
</dbReference>
<protein>
    <recommendedName>
        <fullName evidence="7">NACHT domain-containing protein</fullName>
    </recommendedName>
</protein>
<feature type="compositionally biased region" description="Low complexity" evidence="2">
    <location>
        <begin position="300"/>
        <end position="309"/>
    </location>
</feature>
<dbReference type="InParanoid" id="A0A2J6SFD0"/>
<dbReference type="RefSeq" id="XP_024726358.1">
    <property type="nucleotide sequence ID" value="XM_024887704.1"/>
</dbReference>
<dbReference type="OrthoDB" id="443402at2759"/>
<dbReference type="SUPFAM" id="SSF52540">
    <property type="entry name" value="P-loop containing nucleoside triphosphate hydrolases"/>
    <property type="match status" value="1"/>
</dbReference>
<evidence type="ECO:0000256" key="1">
    <source>
        <dbReference type="ARBA" id="ARBA00022737"/>
    </source>
</evidence>
<name>A0A2J6SFD0_9HELO</name>
<keyword evidence="1" id="KW-0677">Repeat</keyword>
<dbReference type="InterPro" id="IPR056884">
    <property type="entry name" value="NPHP3-like_N"/>
</dbReference>
<dbReference type="Proteomes" id="UP000235371">
    <property type="component" value="Unassembled WGS sequence"/>
</dbReference>
<dbReference type="PANTHER" id="PTHR10039:SF5">
    <property type="entry name" value="NACHT DOMAIN-CONTAINING PROTEIN"/>
    <property type="match status" value="1"/>
</dbReference>
<feature type="compositionally biased region" description="Polar residues" evidence="2">
    <location>
        <begin position="325"/>
        <end position="347"/>
    </location>
</feature>
<feature type="region of interest" description="Disordered" evidence="2">
    <location>
        <begin position="257"/>
        <end position="353"/>
    </location>
</feature>
<evidence type="ECO:0008006" key="7">
    <source>
        <dbReference type="Google" id="ProtNLM"/>
    </source>
</evidence>
<proteinExistence type="predicted"/>
<dbReference type="GeneID" id="36595780"/>
<dbReference type="EMBL" id="KZ613921">
    <property type="protein sequence ID" value="PMD49454.1"/>
    <property type="molecule type" value="Genomic_DNA"/>
</dbReference>
<sequence>MDPIAAIGFAASILQFIQFSTCLVRGAYEIQRSSTGTTSENAQISNVISDLQEVADDLEADFKGSNKHEKALLRLAKQCHTVSDELMKILGRLKTKDDSKWESVKVKLMSIRKEKEVASIEKRLSAYSIELLLRLSLMMQGQQSTIKDHLDKIQQEGVKLSSQSAEQISELRKELASSVKQLRAEPLKITGDPAVAQLLAELGGIMAKIEIRARALPRENAVLRRLYFDTMYSREDTISMAESGTFKWMLGEQDAASSRSSTSGSVATDSQLNSEDEDEGVDDSRTDIAEPFSAPESEENPNQSSPSAPETEEPFPPPEGEQHLSRNPSLASEDQVDESSIVQASSPDPSPELDMREIVANSFLSFIEHGNGIFFISGKAGSGKSTLMKFLGDHDRVKALAESWAGEKTLVFAPFYFWNSGDRLQMSLEGFYRTILFKILQQCPEMAATLFPQEFNAHHTNDNFLGPFRIVELRAAMEILTNTTEFPSNRFCFFFDGMDEYEGDSLEHLQLARMFKSWASSSDIKIICSARPHEELMKAFADARVLVRLHELTKGDIHKFLISQLHRELIESGSEDKLEEYTSLVDDMVQMSDGVFLWAYLVMRSILSGIVHEDTTQTLRERMRSAPRELNDLFRKILSSVDPALQGRSRNMLLLAINDPFFNNIPAIAYSWLPDLQDDEFPFSSPMKPLSQEEVDTRLRIVRGQLSALTKGLLEMQTTDATDAYSKYTVGFMHRTVKDFLRNEDDWRRSASGGDLLSTEQPELYWRLWLAIEKFTPSRNLAGSFYTPYTPFFWIRTCPDYVIAPRILDAFCEIVDAANMSFNSKAHLGVRAHVSVEPFQLGKKRERSQRYFYYTAESISPIRCALFYNQSNYIMSKLKSKAFLNGHRAQLPRFLLIKSRELKPDVQFCKAMFDLGVVPSDEITMLEDQPPKPIWLVFLRTFLHDICWGPDCPETKAREFLVPIWLIFEEFLLRGADADVIFVLREFPPRPSPPPPGPRALLTRHDISVRQMEYPTYYLELEQLVDAFSPSNARSLRRLLSKRSTDNLWAKTSGFVSNFALWRSSAPSSMRDKYLPIETEWLSTRSWVPLSVMTKSHELADDFKYDIF</sequence>
<dbReference type="Pfam" id="PF24883">
    <property type="entry name" value="NPHP3_N"/>
    <property type="match status" value="1"/>
</dbReference>
<evidence type="ECO:0000313" key="5">
    <source>
        <dbReference type="EMBL" id="PMD49454.1"/>
    </source>
</evidence>
<gene>
    <name evidence="5" type="ORF">K444DRAFT_671059</name>
</gene>
<accession>A0A2J6SFD0</accession>
<keyword evidence="6" id="KW-1185">Reference proteome</keyword>
<feature type="domain" description="DUF7791" evidence="4">
    <location>
        <begin position="666"/>
        <end position="746"/>
    </location>
</feature>
<evidence type="ECO:0000259" key="3">
    <source>
        <dbReference type="Pfam" id="PF24883"/>
    </source>
</evidence>
<feature type="domain" description="Nephrocystin 3-like N-terminal" evidence="3">
    <location>
        <begin position="363"/>
        <end position="531"/>
    </location>
</feature>
<dbReference type="STRING" id="1095630.A0A2J6SFD0"/>